<dbReference type="FunFam" id="3.20.20.100:FF:000002">
    <property type="entry name" value="2,5-diketo-D-gluconic acid reductase A"/>
    <property type="match status" value="1"/>
</dbReference>
<dbReference type="SUPFAM" id="SSF56235">
    <property type="entry name" value="N-terminal nucleophile aminohydrolases (Ntn hydrolases)"/>
    <property type="match status" value="1"/>
</dbReference>
<dbReference type="CDD" id="cd19071">
    <property type="entry name" value="AKR_AKR1-5-like"/>
    <property type="match status" value="1"/>
</dbReference>
<dbReference type="SUPFAM" id="SSF51430">
    <property type="entry name" value="NAD(P)-linked oxidoreductase"/>
    <property type="match status" value="1"/>
</dbReference>
<dbReference type="InterPro" id="IPR018170">
    <property type="entry name" value="Aldo/ket_reductase_CS"/>
</dbReference>
<dbReference type="Pfam" id="PF00248">
    <property type="entry name" value="Aldo_ket_red"/>
    <property type="match status" value="1"/>
</dbReference>
<dbReference type="PROSITE" id="PS00062">
    <property type="entry name" value="ALDOKETO_REDUCTASE_2"/>
    <property type="match status" value="1"/>
</dbReference>
<evidence type="ECO:0000256" key="3">
    <source>
        <dbReference type="PROSITE-ProRule" id="PRU00808"/>
    </source>
</evidence>
<accession>A0A4T0JHH0</accession>
<gene>
    <name evidence="5" type="ORF">E3P86_00879</name>
</gene>
<keyword evidence="2" id="KW-0560">Oxidoreductase</keyword>
<dbReference type="InterPro" id="IPR023332">
    <property type="entry name" value="Proteasome_alpha-type"/>
</dbReference>
<reference evidence="5 6" key="1">
    <citation type="submission" date="2019-03" db="EMBL/GenBank/DDBJ databases">
        <title>Sequencing 23 genomes of Wallemia ichthyophaga.</title>
        <authorList>
            <person name="Gostincar C."/>
        </authorList>
    </citation>
    <scope>NUCLEOTIDE SEQUENCE [LARGE SCALE GENOMIC DNA]</scope>
    <source>
        <strain evidence="5 6">EXF-6200</strain>
    </source>
</reference>
<dbReference type="InterPro" id="IPR001353">
    <property type="entry name" value="Proteasome_sua/b"/>
</dbReference>
<dbReference type="AlphaFoldDB" id="A0A4T0JHH0"/>
<evidence type="ECO:0000259" key="4">
    <source>
        <dbReference type="Pfam" id="PF00248"/>
    </source>
</evidence>
<name>A0A4T0JHH0_WALIC</name>
<protein>
    <recommendedName>
        <fullName evidence="4">NADP-dependent oxidoreductase domain-containing protein</fullName>
    </recommendedName>
</protein>
<comment type="caution">
    <text evidence="5">The sequence shown here is derived from an EMBL/GenBank/DDBJ whole genome shotgun (WGS) entry which is preliminary data.</text>
</comment>
<evidence type="ECO:0000256" key="1">
    <source>
        <dbReference type="ARBA" id="ARBA00022942"/>
    </source>
</evidence>
<feature type="domain" description="NADP-dependent oxidoreductase" evidence="4">
    <location>
        <begin position="32"/>
        <end position="261"/>
    </location>
</feature>
<dbReference type="PANTHER" id="PTHR43827:SF13">
    <property type="entry name" value="ALDO_KETO REDUCTASE FAMILY PROTEIN"/>
    <property type="match status" value="1"/>
</dbReference>
<evidence type="ECO:0000256" key="2">
    <source>
        <dbReference type="ARBA" id="ARBA00023002"/>
    </source>
</evidence>
<dbReference type="Proteomes" id="UP000310689">
    <property type="component" value="Unassembled WGS sequence"/>
</dbReference>
<dbReference type="InterPro" id="IPR036812">
    <property type="entry name" value="NAD(P)_OxRdtase_dom_sf"/>
</dbReference>
<dbReference type="Gene3D" id="3.60.20.10">
    <property type="entry name" value="Glutamine Phosphoribosylpyrophosphate, subunit 1, domain 1"/>
    <property type="match status" value="1"/>
</dbReference>
<sequence length="536" mass="58795">MSRNLSTPISLADGAKHPILGLGTYLLKDSSAISSAIKNGYRCLDTACYYRNHSAFGAGVHDSGVPRSELFLITKVDPWTGAINNARTSILKSLTEAKLDYWDLVLIHSPESGSKIRMKAYEELSTLVDEGKIRSLGVSNYGKHHIDELLASNPRHKPVVNQIEIHPFHAQQELADYCKSKGILVQGYCPLARKYHLKDATLNSVAEKYHTTAANVMLGWSIAKGYVPLPKSGNVDRQNENAKSININISSEDVNTLDGLDAQSSADSQWTIRTVSRSQHFLLQVFDRHPANTFEGQLKQVDHALAAVAQGTTSLGVKASNGVVIATEKKQPSPLVDDSMLEKVALICPTIGCVYSGMGPDFRQLVTAARKSAQAYWKMFNEYPPTRVMVGEIASIMQGATQKGGMRPYGCSLLVAGYDKTRGSSLYQVDPSGSYWAWKASAMGKNMVNAKTFLEKRYNEDISLEDAIHTSLLTLKEGFEGQMTEKTVDIGIIHIPSEWDTKNPPEALAGDKAGHLPGMPAFRKLSEEEIKDHLTL</sequence>
<keyword evidence="1 3" id="KW-0647">Proteasome</keyword>
<dbReference type="PRINTS" id="PR00069">
    <property type="entry name" value="ALDKETRDTASE"/>
</dbReference>
<dbReference type="GO" id="GO:0019773">
    <property type="term" value="C:proteasome core complex, alpha-subunit complex"/>
    <property type="evidence" value="ECO:0007669"/>
    <property type="project" value="UniProtKB-UniRule"/>
</dbReference>
<dbReference type="InterPro" id="IPR023210">
    <property type="entry name" value="NADP_OxRdtase_dom"/>
</dbReference>
<comment type="similarity">
    <text evidence="3">Belongs to the peptidase T1A family.</text>
</comment>
<dbReference type="GO" id="GO:0016616">
    <property type="term" value="F:oxidoreductase activity, acting on the CH-OH group of donors, NAD or NADP as acceptor"/>
    <property type="evidence" value="ECO:0007669"/>
    <property type="project" value="UniProtKB-ARBA"/>
</dbReference>
<dbReference type="CDD" id="cd03750">
    <property type="entry name" value="proteasome_alpha_type_2"/>
    <property type="match status" value="1"/>
</dbReference>
<organism evidence="5 6">
    <name type="scientific">Wallemia ichthyophaga</name>
    <dbReference type="NCBI Taxonomy" id="245174"/>
    <lineage>
        <taxon>Eukaryota</taxon>
        <taxon>Fungi</taxon>
        <taxon>Dikarya</taxon>
        <taxon>Basidiomycota</taxon>
        <taxon>Wallemiomycotina</taxon>
        <taxon>Wallemiomycetes</taxon>
        <taxon>Wallemiales</taxon>
        <taxon>Wallemiaceae</taxon>
        <taxon>Wallemia</taxon>
    </lineage>
</organism>
<evidence type="ECO:0000313" key="6">
    <source>
        <dbReference type="Proteomes" id="UP000310689"/>
    </source>
</evidence>
<proteinExistence type="inferred from homology"/>
<dbReference type="Gene3D" id="3.20.20.100">
    <property type="entry name" value="NADP-dependent oxidoreductase domain"/>
    <property type="match status" value="1"/>
</dbReference>
<dbReference type="PANTHER" id="PTHR43827">
    <property type="entry name" value="2,5-DIKETO-D-GLUCONIC ACID REDUCTASE"/>
    <property type="match status" value="1"/>
</dbReference>
<evidence type="ECO:0000313" key="5">
    <source>
        <dbReference type="EMBL" id="TIB39935.1"/>
    </source>
</evidence>
<dbReference type="PROSITE" id="PS51475">
    <property type="entry name" value="PROTEASOME_ALPHA_2"/>
    <property type="match status" value="1"/>
</dbReference>
<dbReference type="GO" id="GO:0051603">
    <property type="term" value="P:proteolysis involved in protein catabolic process"/>
    <property type="evidence" value="ECO:0007669"/>
    <property type="project" value="InterPro"/>
</dbReference>
<dbReference type="InterPro" id="IPR020471">
    <property type="entry name" value="AKR"/>
</dbReference>
<dbReference type="EMBL" id="SPOI01000023">
    <property type="protein sequence ID" value="TIB39935.1"/>
    <property type="molecule type" value="Genomic_DNA"/>
</dbReference>
<dbReference type="Pfam" id="PF00227">
    <property type="entry name" value="Proteasome"/>
    <property type="match status" value="1"/>
</dbReference>
<dbReference type="InterPro" id="IPR029055">
    <property type="entry name" value="Ntn_hydrolases_N"/>
</dbReference>